<evidence type="ECO:0000256" key="3">
    <source>
        <dbReference type="ARBA" id="ARBA00022989"/>
    </source>
</evidence>
<organism evidence="8 9">
    <name type="scientific">Prorocentrum cordatum</name>
    <dbReference type="NCBI Taxonomy" id="2364126"/>
    <lineage>
        <taxon>Eukaryota</taxon>
        <taxon>Sar</taxon>
        <taxon>Alveolata</taxon>
        <taxon>Dinophyceae</taxon>
        <taxon>Prorocentrales</taxon>
        <taxon>Prorocentraceae</taxon>
        <taxon>Prorocentrum</taxon>
    </lineage>
</organism>
<accession>A0ABN9QUD6</accession>
<dbReference type="PANTHER" id="PTHR10037">
    <property type="entry name" value="VOLTAGE-GATED CATION CHANNEL CALCIUM AND SODIUM"/>
    <property type="match status" value="1"/>
</dbReference>
<evidence type="ECO:0000256" key="2">
    <source>
        <dbReference type="ARBA" id="ARBA00022692"/>
    </source>
</evidence>
<dbReference type="InterPro" id="IPR005821">
    <property type="entry name" value="Ion_trans_dom"/>
</dbReference>
<comment type="caution">
    <text evidence="8">The sequence shown here is derived from an EMBL/GenBank/DDBJ whole genome shotgun (WGS) entry which is preliminary data.</text>
</comment>
<evidence type="ECO:0000256" key="4">
    <source>
        <dbReference type="ARBA" id="ARBA00023136"/>
    </source>
</evidence>
<dbReference type="Gene3D" id="1.20.120.350">
    <property type="entry name" value="Voltage-gated potassium channels. Chain C"/>
    <property type="match status" value="1"/>
</dbReference>
<reference evidence="8" key="1">
    <citation type="submission" date="2023-10" db="EMBL/GenBank/DDBJ databases">
        <authorList>
            <person name="Chen Y."/>
            <person name="Shah S."/>
            <person name="Dougan E. K."/>
            <person name="Thang M."/>
            <person name="Chan C."/>
        </authorList>
    </citation>
    <scope>NUCLEOTIDE SEQUENCE [LARGE SCALE GENOMIC DNA]</scope>
</reference>
<feature type="domain" description="Ion transport" evidence="7">
    <location>
        <begin position="134"/>
        <end position="401"/>
    </location>
</feature>
<dbReference type="InterPro" id="IPR027359">
    <property type="entry name" value="Volt_channel_dom_sf"/>
</dbReference>
<feature type="transmembrane region" description="Helical" evidence="6">
    <location>
        <begin position="177"/>
        <end position="196"/>
    </location>
</feature>
<sequence length="460" mass="51354">PGSRPSVSHVGTSVGHPLFLWRSDAALAQGPLGVRGHTLREHAHRQRLGMSSPEASPLLPNPGPEQGTSPRPLSPDDVGVESEEVRKGSKMAMARDQLRLRIEKDYEERGYGSSWFWRKKLDVARCYERDVSQYVVAGLITANFVAQCIQRGIDPCMGGEPLPGVQHGEIWKIVANLFNVIFLVELLINMYGTWLWPEWIKVGWNQFDCVVVCLGVVDLCGFDYPGQLRLLRMLRVFRIFRLFARIESLQQILFSLKAAVPDVASAAMIMIIIMSIFSVLAVDILGDVYSREATCEGDGGVCLAQCEEEAAVGITPRGHCFGFEYYGTFAKAWYTLFQITTGESWSEAAIRPALFFFQEHGFGVAGKVMIMVLVFLYVVVTSWIMLNVVVTVLLDKFTSFDSDPGASQNEPKDTRMVFDEMKVSVRDDLADLQETIEAIVMKISSLQKKDPQNEGAHTEQ</sequence>
<evidence type="ECO:0000256" key="1">
    <source>
        <dbReference type="ARBA" id="ARBA00004141"/>
    </source>
</evidence>
<evidence type="ECO:0000313" key="9">
    <source>
        <dbReference type="Proteomes" id="UP001189429"/>
    </source>
</evidence>
<feature type="non-terminal residue" evidence="8">
    <location>
        <position position="1"/>
    </location>
</feature>
<keyword evidence="9" id="KW-1185">Reference proteome</keyword>
<evidence type="ECO:0000259" key="7">
    <source>
        <dbReference type="Pfam" id="PF00520"/>
    </source>
</evidence>
<dbReference type="SUPFAM" id="SSF81324">
    <property type="entry name" value="Voltage-gated potassium channels"/>
    <property type="match status" value="1"/>
</dbReference>
<proteinExistence type="predicted"/>
<dbReference type="Gene3D" id="1.10.287.70">
    <property type="match status" value="1"/>
</dbReference>
<evidence type="ECO:0000313" key="8">
    <source>
        <dbReference type="EMBL" id="CAK0809204.1"/>
    </source>
</evidence>
<dbReference type="Proteomes" id="UP001189429">
    <property type="component" value="Unassembled WGS sequence"/>
</dbReference>
<protein>
    <recommendedName>
        <fullName evidence="7">Ion transport domain-containing protein</fullName>
    </recommendedName>
</protein>
<dbReference type="EMBL" id="CAUYUJ010004336">
    <property type="protein sequence ID" value="CAK0809204.1"/>
    <property type="molecule type" value="Genomic_DNA"/>
</dbReference>
<evidence type="ECO:0000256" key="5">
    <source>
        <dbReference type="SAM" id="MobiDB-lite"/>
    </source>
</evidence>
<feature type="region of interest" description="Disordered" evidence="5">
    <location>
        <begin position="43"/>
        <end position="89"/>
    </location>
</feature>
<dbReference type="PANTHER" id="PTHR10037:SF62">
    <property type="entry name" value="SODIUM CHANNEL PROTEIN 60E"/>
    <property type="match status" value="1"/>
</dbReference>
<feature type="transmembrane region" description="Helical" evidence="6">
    <location>
        <begin position="266"/>
        <end position="285"/>
    </location>
</feature>
<keyword evidence="3 6" id="KW-1133">Transmembrane helix</keyword>
<dbReference type="InterPro" id="IPR043203">
    <property type="entry name" value="VGCC_Ca_Na"/>
</dbReference>
<gene>
    <name evidence="8" type="ORF">PCOR1329_LOCUS14517</name>
</gene>
<keyword evidence="4 6" id="KW-0472">Membrane</keyword>
<feature type="transmembrane region" description="Helical" evidence="6">
    <location>
        <begin position="368"/>
        <end position="394"/>
    </location>
</feature>
<dbReference type="Pfam" id="PF00520">
    <property type="entry name" value="Ion_trans"/>
    <property type="match status" value="1"/>
</dbReference>
<comment type="subcellular location">
    <subcellularLocation>
        <location evidence="1">Membrane</location>
        <topology evidence="1">Multi-pass membrane protein</topology>
    </subcellularLocation>
</comment>
<name>A0ABN9QUD6_9DINO</name>
<evidence type="ECO:0000256" key="6">
    <source>
        <dbReference type="SAM" id="Phobius"/>
    </source>
</evidence>
<keyword evidence="2 6" id="KW-0812">Transmembrane</keyword>